<keyword evidence="8 10" id="KW-0472">Membrane</keyword>
<feature type="transmembrane region" description="Helical" evidence="10">
    <location>
        <begin position="27"/>
        <end position="46"/>
    </location>
</feature>
<gene>
    <name evidence="11" type="ORF">HPB48_008235</name>
</gene>
<dbReference type="GO" id="GO:0042761">
    <property type="term" value="P:very long-chain fatty acid biosynthetic process"/>
    <property type="evidence" value="ECO:0007669"/>
    <property type="project" value="TreeGrafter"/>
</dbReference>
<evidence type="ECO:0000256" key="3">
    <source>
        <dbReference type="ARBA" id="ARBA00022679"/>
    </source>
</evidence>
<evidence type="ECO:0000256" key="8">
    <source>
        <dbReference type="ARBA" id="ARBA00023136"/>
    </source>
</evidence>
<dbReference type="GO" id="GO:0030148">
    <property type="term" value="P:sphingolipid biosynthetic process"/>
    <property type="evidence" value="ECO:0007669"/>
    <property type="project" value="TreeGrafter"/>
</dbReference>
<dbReference type="PANTHER" id="PTHR11157:SF69">
    <property type="entry name" value="ELONGATION OF VERY LONG CHAIN FATTY ACIDS PROTEIN 7"/>
    <property type="match status" value="1"/>
</dbReference>
<feature type="transmembrane region" description="Helical" evidence="10">
    <location>
        <begin position="119"/>
        <end position="137"/>
    </location>
</feature>
<accession>A0A9J6GZV7</accession>
<feature type="transmembrane region" description="Helical" evidence="10">
    <location>
        <begin position="171"/>
        <end position="195"/>
    </location>
</feature>
<evidence type="ECO:0000313" key="12">
    <source>
        <dbReference type="Proteomes" id="UP000821853"/>
    </source>
</evidence>
<keyword evidence="3 10" id="KW-0808">Transferase</keyword>
<organism evidence="11 12">
    <name type="scientific">Haemaphysalis longicornis</name>
    <name type="common">Bush tick</name>
    <dbReference type="NCBI Taxonomy" id="44386"/>
    <lineage>
        <taxon>Eukaryota</taxon>
        <taxon>Metazoa</taxon>
        <taxon>Ecdysozoa</taxon>
        <taxon>Arthropoda</taxon>
        <taxon>Chelicerata</taxon>
        <taxon>Arachnida</taxon>
        <taxon>Acari</taxon>
        <taxon>Parasitiformes</taxon>
        <taxon>Ixodida</taxon>
        <taxon>Ixodoidea</taxon>
        <taxon>Ixodidae</taxon>
        <taxon>Haemaphysalinae</taxon>
        <taxon>Haemaphysalis</taxon>
    </lineage>
</organism>
<keyword evidence="7 10" id="KW-0443">Lipid metabolism</keyword>
<evidence type="ECO:0000256" key="9">
    <source>
        <dbReference type="ARBA" id="ARBA00023160"/>
    </source>
</evidence>
<evidence type="ECO:0000256" key="10">
    <source>
        <dbReference type="RuleBase" id="RU361115"/>
    </source>
</evidence>
<dbReference type="EMBL" id="JABSTR010000011">
    <property type="protein sequence ID" value="KAH9381021.1"/>
    <property type="molecule type" value="Genomic_DNA"/>
</dbReference>
<evidence type="ECO:0000256" key="6">
    <source>
        <dbReference type="ARBA" id="ARBA00022989"/>
    </source>
</evidence>
<dbReference type="EC" id="2.3.1.199" evidence="10"/>
<evidence type="ECO:0000256" key="7">
    <source>
        <dbReference type="ARBA" id="ARBA00023098"/>
    </source>
</evidence>
<evidence type="ECO:0000256" key="5">
    <source>
        <dbReference type="ARBA" id="ARBA00022832"/>
    </source>
</evidence>
<keyword evidence="9 10" id="KW-0275">Fatty acid biosynthesis</keyword>
<keyword evidence="4 10" id="KW-0812">Transmembrane</keyword>
<comment type="subcellular location">
    <subcellularLocation>
        <location evidence="1">Membrane</location>
        <topology evidence="1">Multi-pass membrane protein</topology>
    </subcellularLocation>
</comment>
<dbReference type="Proteomes" id="UP000821853">
    <property type="component" value="Chromosome 9"/>
</dbReference>
<dbReference type="GO" id="GO:0034626">
    <property type="term" value="P:fatty acid elongation, polyunsaturated fatty acid"/>
    <property type="evidence" value="ECO:0007669"/>
    <property type="project" value="TreeGrafter"/>
</dbReference>
<dbReference type="OrthoDB" id="434092at2759"/>
<dbReference type="AlphaFoldDB" id="A0A9J6GZV7"/>
<dbReference type="GO" id="GO:0019367">
    <property type="term" value="P:fatty acid elongation, saturated fatty acid"/>
    <property type="evidence" value="ECO:0007669"/>
    <property type="project" value="TreeGrafter"/>
</dbReference>
<reference evidence="11 12" key="1">
    <citation type="journal article" date="2020" name="Cell">
        <title>Large-Scale Comparative Analyses of Tick Genomes Elucidate Their Genetic Diversity and Vector Capacities.</title>
        <authorList>
            <consortium name="Tick Genome and Microbiome Consortium (TIGMIC)"/>
            <person name="Jia N."/>
            <person name="Wang J."/>
            <person name="Shi W."/>
            <person name="Du L."/>
            <person name="Sun Y."/>
            <person name="Zhan W."/>
            <person name="Jiang J.F."/>
            <person name="Wang Q."/>
            <person name="Zhang B."/>
            <person name="Ji P."/>
            <person name="Bell-Sakyi L."/>
            <person name="Cui X.M."/>
            <person name="Yuan T.T."/>
            <person name="Jiang B.G."/>
            <person name="Yang W.F."/>
            <person name="Lam T.T."/>
            <person name="Chang Q.C."/>
            <person name="Ding S.J."/>
            <person name="Wang X.J."/>
            <person name="Zhu J.G."/>
            <person name="Ruan X.D."/>
            <person name="Zhao L."/>
            <person name="Wei J.T."/>
            <person name="Ye R.Z."/>
            <person name="Que T.C."/>
            <person name="Du C.H."/>
            <person name="Zhou Y.H."/>
            <person name="Cheng J.X."/>
            <person name="Dai P.F."/>
            <person name="Guo W.B."/>
            <person name="Han X.H."/>
            <person name="Huang E.J."/>
            <person name="Li L.F."/>
            <person name="Wei W."/>
            <person name="Gao Y.C."/>
            <person name="Liu J.Z."/>
            <person name="Shao H.Z."/>
            <person name="Wang X."/>
            <person name="Wang C.C."/>
            <person name="Yang T.C."/>
            <person name="Huo Q.B."/>
            <person name="Li W."/>
            <person name="Chen H.Y."/>
            <person name="Chen S.E."/>
            <person name="Zhou L.G."/>
            <person name="Ni X.B."/>
            <person name="Tian J.H."/>
            <person name="Sheng Y."/>
            <person name="Liu T."/>
            <person name="Pan Y.S."/>
            <person name="Xia L.Y."/>
            <person name="Li J."/>
            <person name="Zhao F."/>
            <person name="Cao W.C."/>
        </authorList>
    </citation>
    <scope>NUCLEOTIDE SEQUENCE [LARGE SCALE GENOMIC DNA]</scope>
    <source>
        <strain evidence="11">HaeL-2018</strain>
    </source>
</reference>
<dbReference type="OMA" id="NAYFFYR"/>
<feature type="transmembrane region" description="Helical" evidence="10">
    <location>
        <begin position="207"/>
        <end position="229"/>
    </location>
</feature>
<comment type="caution">
    <text evidence="11">The sequence shown here is derived from an EMBL/GenBank/DDBJ whole genome shotgun (WGS) entry which is preliminary data.</text>
</comment>
<dbReference type="VEuPathDB" id="VectorBase:HLOH_043410"/>
<keyword evidence="5 10" id="KW-0276">Fatty acid metabolism</keyword>
<dbReference type="PANTHER" id="PTHR11157">
    <property type="entry name" value="FATTY ACID ACYL TRANSFERASE-RELATED"/>
    <property type="match status" value="1"/>
</dbReference>
<dbReference type="GO" id="GO:0034625">
    <property type="term" value="P:fatty acid elongation, monounsaturated fatty acid"/>
    <property type="evidence" value="ECO:0007669"/>
    <property type="project" value="TreeGrafter"/>
</dbReference>
<evidence type="ECO:0000313" key="11">
    <source>
        <dbReference type="EMBL" id="KAH9381021.1"/>
    </source>
</evidence>
<sequence>MTVGTLTSLYDLYRHVWSFRDTRLDGWGLATDGRFVFLLLFAYVYVAKVGGPRWMKDRKPFQLRSAILTYNIVTAGANAYFFYRFARLTYFGGGYSFFCQGVSRATDDEHSMAILNLNWWYFLVRIADFIDTFFFVARKKYAQVSVLHVLHHFLVVFSGWTWIHFGNDGQGILGLLINQAVHVIMYTYYFLAALGPATRPYLWWKKYLTRLQIGQFAFVIGHISIPIFYDCGYPKALCWLGIVQLVLGLVLFANFYVQTYVFRKKADKQLFSDDAKVKQG</sequence>
<keyword evidence="12" id="KW-1185">Reference proteome</keyword>
<evidence type="ECO:0000256" key="1">
    <source>
        <dbReference type="ARBA" id="ARBA00004141"/>
    </source>
</evidence>
<proteinExistence type="inferred from homology"/>
<feature type="transmembrane region" description="Helical" evidence="10">
    <location>
        <begin position="241"/>
        <end position="262"/>
    </location>
</feature>
<keyword evidence="6 10" id="KW-1133">Transmembrane helix</keyword>
<dbReference type="GO" id="GO:0005789">
    <property type="term" value="C:endoplasmic reticulum membrane"/>
    <property type="evidence" value="ECO:0007669"/>
    <property type="project" value="TreeGrafter"/>
</dbReference>
<evidence type="ECO:0000256" key="4">
    <source>
        <dbReference type="ARBA" id="ARBA00022692"/>
    </source>
</evidence>
<protein>
    <recommendedName>
        <fullName evidence="10">Elongation of very long chain fatty acids protein</fullName>
        <ecNumber evidence="10">2.3.1.199</ecNumber>
    </recommendedName>
    <alternativeName>
        <fullName evidence="10">Very-long-chain 3-oxoacyl-CoA synthase</fullName>
    </alternativeName>
</protein>
<feature type="transmembrane region" description="Helical" evidence="10">
    <location>
        <begin position="67"/>
        <end position="86"/>
    </location>
</feature>
<dbReference type="GO" id="GO:0009922">
    <property type="term" value="F:fatty acid elongase activity"/>
    <property type="evidence" value="ECO:0007669"/>
    <property type="project" value="UniProtKB-EC"/>
</dbReference>
<feature type="transmembrane region" description="Helical" evidence="10">
    <location>
        <begin position="144"/>
        <end position="165"/>
    </location>
</feature>
<comment type="catalytic activity">
    <reaction evidence="10">
        <text>a very-long-chain acyl-CoA + malonyl-CoA + H(+) = a very-long-chain 3-oxoacyl-CoA + CO2 + CoA</text>
        <dbReference type="Rhea" id="RHEA:32727"/>
        <dbReference type="ChEBI" id="CHEBI:15378"/>
        <dbReference type="ChEBI" id="CHEBI:16526"/>
        <dbReference type="ChEBI" id="CHEBI:57287"/>
        <dbReference type="ChEBI" id="CHEBI:57384"/>
        <dbReference type="ChEBI" id="CHEBI:90725"/>
        <dbReference type="ChEBI" id="CHEBI:90736"/>
        <dbReference type="EC" id="2.3.1.199"/>
    </reaction>
</comment>
<name>A0A9J6GZV7_HAELO</name>
<dbReference type="InterPro" id="IPR002076">
    <property type="entry name" value="ELO_fam"/>
</dbReference>
<keyword evidence="2 10" id="KW-0444">Lipid biosynthesis</keyword>
<comment type="similarity">
    <text evidence="10">Belongs to the ELO family.</text>
</comment>
<dbReference type="Pfam" id="PF01151">
    <property type="entry name" value="ELO"/>
    <property type="match status" value="1"/>
</dbReference>
<evidence type="ECO:0000256" key="2">
    <source>
        <dbReference type="ARBA" id="ARBA00022516"/>
    </source>
</evidence>